<dbReference type="Proteomes" id="UP000701853">
    <property type="component" value="Chromosome 11"/>
</dbReference>
<dbReference type="PANTHER" id="PTHR13600:SF21">
    <property type="entry name" value="LEUCINE CARBOXYL METHYLTRANSFERASE 1"/>
    <property type="match status" value="1"/>
</dbReference>
<comment type="caution">
    <text evidence="2">The sequence shown here is derived from an EMBL/GenBank/DDBJ whole genome shotgun (WGS) entry which is preliminary data.</text>
</comment>
<reference evidence="2 3" key="1">
    <citation type="journal article" date="2021" name="bioRxiv">
        <title>The Gossypium anomalum genome as a resource for cotton improvement and evolutionary analysis of hybrid incompatibility.</title>
        <authorList>
            <person name="Grover C.E."/>
            <person name="Yuan D."/>
            <person name="Arick M.A."/>
            <person name="Miller E.R."/>
            <person name="Hu G."/>
            <person name="Peterson D.G."/>
            <person name="Wendel J.F."/>
            <person name="Udall J.A."/>
        </authorList>
    </citation>
    <scope>NUCLEOTIDE SEQUENCE [LARGE SCALE GENOMIC DNA]</scope>
    <source>
        <strain evidence="2">JFW-Udall</strain>
        <tissue evidence="2">Leaf</tissue>
    </source>
</reference>
<evidence type="ECO:0000313" key="2">
    <source>
        <dbReference type="EMBL" id="KAG8478144.1"/>
    </source>
</evidence>
<evidence type="ECO:0000313" key="3">
    <source>
        <dbReference type="Proteomes" id="UP000701853"/>
    </source>
</evidence>
<dbReference type="SUPFAM" id="SSF53335">
    <property type="entry name" value="S-adenosyl-L-methionine-dependent methyltransferases"/>
    <property type="match status" value="1"/>
</dbReference>
<keyword evidence="3" id="KW-1185">Reference proteome</keyword>
<dbReference type="InterPro" id="IPR016651">
    <property type="entry name" value="LCMT1"/>
</dbReference>
<keyword evidence="1" id="KW-0949">S-adenosyl-L-methionine</keyword>
<accession>A0A8J5YY18</accession>
<dbReference type="GO" id="GO:0008168">
    <property type="term" value="F:methyltransferase activity"/>
    <property type="evidence" value="ECO:0007669"/>
    <property type="project" value="InterPro"/>
</dbReference>
<proteinExistence type="predicted"/>
<sequence length="205" mass="23456">MNERKTVEAESETQLAAADGLECYWNAFELPYTFPTSYLDPQNYTSLLPLYSIPPEVIPYETLSSYPCPKRHKLIEDHYCSDLMPGVFDGVAVSPCPVLEDHQDFSSPVLSVVGERYYKVTAEALRGYMKDDYIHLFVRSPVRRSPVINRGYFARWAALRKLLYQFLDCEGSNSEKGKTKRQILSLGAGFDTTYFQLQVLDFSCE</sequence>
<gene>
    <name evidence="2" type="ORF">CXB51_027948</name>
</gene>
<dbReference type="EMBL" id="JAHUZN010000011">
    <property type="protein sequence ID" value="KAG8478144.1"/>
    <property type="molecule type" value="Genomic_DNA"/>
</dbReference>
<name>A0A8J5YY18_9ROSI</name>
<dbReference type="AlphaFoldDB" id="A0A8J5YY18"/>
<dbReference type="OrthoDB" id="203237at2759"/>
<evidence type="ECO:0000256" key="1">
    <source>
        <dbReference type="ARBA" id="ARBA00022691"/>
    </source>
</evidence>
<organism evidence="2 3">
    <name type="scientific">Gossypium anomalum</name>
    <dbReference type="NCBI Taxonomy" id="47600"/>
    <lineage>
        <taxon>Eukaryota</taxon>
        <taxon>Viridiplantae</taxon>
        <taxon>Streptophyta</taxon>
        <taxon>Embryophyta</taxon>
        <taxon>Tracheophyta</taxon>
        <taxon>Spermatophyta</taxon>
        <taxon>Magnoliopsida</taxon>
        <taxon>eudicotyledons</taxon>
        <taxon>Gunneridae</taxon>
        <taxon>Pentapetalae</taxon>
        <taxon>rosids</taxon>
        <taxon>malvids</taxon>
        <taxon>Malvales</taxon>
        <taxon>Malvaceae</taxon>
        <taxon>Malvoideae</taxon>
        <taxon>Gossypium</taxon>
    </lineage>
</organism>
<protein>
    <submittedName>
        <fullName evidence="2">Uncharacterized protein</fullName>
    </submittedName>
</protein>
<dbReference type="Gene3D" id="3.40.50.150">
    <property type="entry name" value="Vaccinia Virus protein VP39"/>
    <property type="match status" value="1"/>
</dbReference>
<dbReference type="PANTHER" id="PTHR13600">
    <property type="entry name" value="LEUCINE CARBOXYL METHYLTRANSFERASE"/>
    <property type="match status" value="1"/>
</dbReference>
<dbReference type="InterPro" id="IPR029063">
    <property type="entry name" value="SAM-dependent_MTases_sf"/>
</dbReference>